<evidence type="ECO:0000313" key="2">
    <source>
        <dbReference type="EMBL" id="SEL73443.1"/>
    </source>
</evidence>
<sequence>MKISLKSKKIKNGKLSLFLEFYKGHYIDKNGINKYDRDFEYLKLYPLQDPSTSDEKRKNKETYELA</sequence>
<evidence type="ECO:0000259" key="1">
    <source>
        <dbReference type="Pfam" id="PF17293"/>
    </source>
</evidence>
<dbReference type="Pfam" id="PF17293">
    <property type="entry name" value="Arm-DNA-bind_5"/>
    <property type="match status" value="1"/>
</dbReference>
<dbReference type="RefSeq" id="WP_317040624.1">
    <property type="nucleotide sequence ID" value="NZ_FNZN01000005.1"/>
</dbReference>
<dbReference type="EMBL" id="FNZN01000005">
    <property type="protein sequence ID" value="SEL73443.1"/>
    <property type="molecule type" value="Genomic_DNA"/>
</dbReference>
<feature type="domain" description="Arm DNA-binding" evidence="1">
    <location>
        <begin position="3"/>
        <end position="60"/>
    </location>
</feature>
<dbReference type="Proteomes" id="UP000198990">
    <property type="component" value="Unassembled WGS sequence"/>
</dbReference>
<reference evidence="3" key="1">
    <citation type="submission" date="2016-10" db="EMBL/GenBank/DDBJ databases">
        <authorList>
            <person name="Varghese N."/>
            <person name="Submissions S."/>
        </authorList>
    </citation>
    <scope>NUCLEOTIDE SEQUENCE [LARGE SCALE GENOMIC DNA]</scope>
    <source>
        <strain evidence="3">DSM 16471</strain>
    </source>
</reference>
<evidence type="ECO:0000313" key="3">
    <source>
        <dbReference type="Proteomes" id="UP000198990"/>
    </source>
</evidence>
<name>A0A1H7SLQ3_9FLAO</name>
<dbReference type="STRING" id="228957.SAMN04488008_10549"/>
<gene>
    <name evidence="2" type="ORF">SAMN04488008_10549</name>
</gene>
<dbReference type="AlphaFoldDB" id="A0A1H7SLQ3"/>
<keyword evidence="3" id="KW-1185">Reference proteome</keyword>
<protein>
    <submittedName>
        <fullName evidence="2">Phage integrase SAM-like domain-containing protein</fullName>
    </submittedName>
</protein>
<organism evidence="2 3">
    <name type="scientific">Maribacter orientalis</name>
    <dbReference type="NCBI Taxonomy" id="228957"/>
    <lineage>
        <taxon>Bacteria</taxon>
        <taxon>Pseudomonadati</taxon>
        <taxon>Bacteroidota</taxon>
        <taxon>Flavobacteriia</taxon>
        <taxon>Flavobacteriales</taxon>
        <taxon>Flavobacteriaceae</taxon>
        <taxon>Maribacter</taxon>
    </lineage>
</organism>
<proteinExistence type="predicted"/>
<accession>A0A1H7SLQ3</accession>
<dbReference type="InterPro" id="IPR035386">
    <property type="entry name" value="Arm-DNA-bind_5"/>
</dbReference>